<reference evidence="14" key="2">
    <citation type="submission" date="2025-09" db="UniProtKB">
        <authorList>
            <consortium name="Ensembl"/>
        </authorList>
    </citation>
    <scope>IDENTIFICATION</scope>
</reference>
<dbReference type="PANTHER" id="PTHR47968:SF36">
    <property type="entry name" value="KINESIN HEAVY CHAIN ISOFORM X1"/>
    <property type="match status" value="1"/>
</dbReference>
<dbReference type="CDD" id="cd01369">
    <property type="entry name" value="KISc_KHC_KIF5"/>
    <property type="match status" value="1"/>
</dbReference>
<keyword evidence="4 9" id="KW-0547">Nucleotide-binding</keyword>
<dbReference type="GO" id="GO:0048489">
    <property type="term" value="P:synaptic vesicle transport"/>
    <property type="evidence" value="ECO:0007669"/>
    <property type="project" value="UniProtKB-ARBA"/>
</dbReference>
<dbReference type="Proteomes" id="UP000694568">
    <property type="component" value="Unplaced"/>
</dbReference>
<dbReference type="CDD" id="cd23649">
    <property type="entry name" value="Khc_CBD_cc"/>
    <property type="match status" value="1"/>
</dbReference>
<keyword evidence="8" id="KW-0206">Cytoskeleton</keyword>
<dbReference type="SUPFAM" id="SSF52540">
    <property type="entry name" value="P-loop containing nucleoside triphosphate hydrolases"/>
    <property type="match status" value="1"/>
</dbReference>
<evidence type="ECO:0000256" key="9">
    <source>
        <dbReference type="PROSITE-ProRule" id="PRU00283"/>
    </source>
</evidence>
<keyword evidence="5 9" id="KW-0067">ATP-binding</keyword>
<comment type="subcellular location">
    <subcellularLocation>
        <location evidence="1">Cytoplasm</location>
        <location evidence="1">Cytoskeleton</location>
    </subcellularLocation>
</comment>
<dbReference type="GO" id="GO:0005524">
    <property type="term" value="F:ATP binding"/>
    <property type="evidence" value="ECO:0007669"/>
    <property type="project" value="UniProtKB-UniRule"/>
</dbReference>
<evidence type="ECO:0000256" key="1">
    <source>
        <dbReference type="ARBA" id="ARBA00004245"/>
    </source>
</evidence>
<comment type="similarity">
    <text evidence="9 10">Belongs to the TRAFAC class myosin-kinesin ATPase superfamily. Kinesin family.</text>
</comment>
<dbReference type="SMART" id="SM00129">
    <property type="entry name" value="KISc"/>
    <property type="match status" value="1"/>
</dbReference>
<feature type="coiled-coil region" evidence="11">
    <location>
        <begin position="333"/>
        <end position="374"/>
    </location>
</feature>
<dbReference type="Gene3D" id="3.40.850.10">
    <property type="entry name" value="Kinesin motor domain"/>
    <property type="match status" value="1"/>
</dbReference>
<name>A0A8C9XJE3_SANLU</name>
<dbReference type="Gene3D" id="6.10.250.1590">
    <property type="match status" value="1"/>
</dbReference>
<dbReference type="PRINTS" id="PR00380">
    <property type="entry name" value="KINESINHEAVY"/>
</dbReference>
<dbReference type="PROSITE" id="PS50067">
    <property type="entry name" value="KINESIN_MOTOR_2"/>
    <property type="match status" value="1"/>
</dbReference>
<dbReference type="GO" id="GO:0032991">
    <property type="term" value="C:protein-containing complex"/>
    <property type="evidence" value="ECO:0007669"/>
    <property type="project" value="UniProtKB-ARBA"/>
</dbReference>
<dbReference type="InterPro" id="IPR001752">
    <property type="entry name" value="Kinesin_motor_dom"/>
</dbReference>
<evidence type="ECO:0000259" key="13">
    <source>
        <dbReference type="PROSITE" id="PS50067"/>
    </source>
</evidence>
<dbReference type="PANTHER" id="PTHR47968">
    <property type="entry name" value="CENTROMERE PROTEIN E"/>
    <property type="match status" value="1"/>
</dbReference>
<evidence type="ECO:0000256" key="3">
    <source>
        <dbReference type="ARBA" id="ARBA00022701"/>
    </source>
</evidence>
<feature type="compositionally biased region" description="Basic and acidic residues" evidence="12">
    <location>
        <begin position="874"/>
        <end position="898"/>
    </location>
</feature>
<dbReference type="InterPro" id="IPR027640">
    <property type="entry name" value="Kinesin-like_fam"/>
</dbReference>
<evidence type="ECO:0000256" key="7">
    <source>
        <dbReference type="ARBA" id="ARBA00023175"/>
    </source>
</evidence>
<dbReference type="InterPro" id="IPR019821">
    <property type="entry name" value="Kinesin_motor_CS"/>
</dbReference>
<dbReference type="FunFam" id="3.40.850.10:FF:000067">
    <property type="entry name" value="Kinesin-like protein"/>
    <property type="match status" value="1"/>
</dbReference>
<feature type="region of interest" description="Disordered" evidence="12">
    <location>
        <begin position="874"/>
        <end position="971"/>
    </location>
</feature>
<dbReference type="GO" id="GO:0030951">
    <property type="term" value="P:establishment or maintenance of microtubule cytoskeleton polarity"/>
    <property type="evidence" value="ECO:0007669"/>
    <property type="project" value="UniProtKB-ARBA"/>
</dbReference>
<dbReference type="Ensembl" id="ENSSLUT00000011215.1">
    <property type="protein sequence ID" value="ENSSLUP00000010831.1"/>
    <property type="gene ID" value="ENSSLUG00000003852.1"/>
</dbReference>
<feature type="domain" description="Kinesin motor" evidence="13">
    <location>
        <begin position="11"/>
        <end position="328"/>
    </location>
</feature>
<accession>A0A8C9XJE3</accession>
<evidence type="ECO:0000256" key="8">
    <source>
        <dbReference type="ARBA" id="ARBA00023212"/>
    </source>
</evidence>
<evidence type="ECO:0000313" key="15">
    <source>
        <dbReference type="Proteomes" id="UP000694568"/>
    </source>
</evidence>
<feature type="coiled-coil region" evidence="11">
    <location>
        <begin position="622"/>
        <end position="793"/>
    </location>
</feature>
<dbReference type="Pfam" id="PF00225">
    <property type="entry name" value="Kinesin"/>
    <property type="match status" value="1"/>
</dbReference>
<feature type="coiled-coil region" evidence="11">
    <location>
        <begin position="449"/>
        <end position="525"/>
    </location>
</feature>
<dbReference type="GO" id="GO:1904115">
    <property type="term" value="C:axon cytoplasm"/>
    <property type="evidence" value="ECO:0007669"/>
    <property type="project" value="GOC"/>
</dbReference>
<dbReference type="GO" id="GO:0098957">
    <property type="term" value="P:anterograde axonal transport of mitochondrion"/>
    <property type="evidence" value="ECO:0007669"/>
    <property type="project" value="UniProtKB-ARBA"/>
</dbReference>
<evidence type="ECO:0000256" key="6">
    <source>
        <dbReference type="ARBA" id="ARBA00023054"/>
    </source>
</evidence>
<organism evidence="14 15">
    <name type="scientific">Sander lucioperca</name>
    <name type="common">Pike-perch</name>
    <name type="synonym">Perca lucioperca</name>
    <dbReference type="NCBI Taxonomy" id="283035"/>
    <lineage>
        <taxon>Eukaryota</taxon>
        <taxon>Metazoa</taxon>
        <taxon>Chordata</taxon>
        <taxon>Craniata</taxon>
        <taxon>Vertebrata</taxon>
        <taxon>Euteleostomi</taxon>
        <taxon>Actinopterygii</taxon>
        <taxon>Neopterygii</taxon>
        <taxon>Teleostei</taxon>
        <taxon>Neoteleostei</taxon>
        <taxon>Acanthomorphata</taxon>
        <taxon>Eupercaria</taxon>
        <taxon>Perciformes</taxon>
        <taxon>Percoidei</taxon>
        <taxon>Percidae</taxon>
        <taxon>Luciopercinae</taxon>
        <taxon>Sander</taxon>
    </lineage>
</organism>
<dbReference type="InterPro" id="IPR036961">
    <property type="entry name" value="Kinesin_motor_dom_sf"/>
</dbReference>
<evidence type="ECO:0000313" key="14">
    <source>
        <dbReference type="Ensembl" id="ENSSLUP00000010831.1"/>
    </source>
</evidence>
<dbReference type="InterPro" id="IPR027417">
    <property type="entry name" value="P-loop_NTPase"/>
</dbReference>
<keyword evidence="6 11" id="KW-0175">Coiled coil</keyword>
<feature type="compositionally biased region" description="Low complexity" evidence="12">
    <location>
        <begin position="957"/>
        <end position="971"/>
    </location>
</feature>
<feature type="region of interest" description="Disordered" evidence="12">
    <location>
        <begin position="379"/>
        <end position="409"/>
    </location>
</feature>
<keyword evidence="3 10" id="KW-0493">Microtubule</keyword>
<evidence type="ECO:0000256" key="12">
    <source>
        <dbReference type="SAM" id="MobiDB-lite"/>
    </source>
</evidence>
<keyword evidence="2" id="KW-0963">Cytoplasm</keyword>
<sequence length="971" mass="110490">MVDAAECGVCGVKVMCRFRPLNDAERSRGDKDTPKFNGEDTVVVAVKHCLLKVLPPNTEQVQVYDTCARQIVKDVLGGYNGTIFAYGQTSSGKTHTMEGNLHDPRLMGIIPRISRDIFDHIYSMDENLEFHIKVSYFEIYLDKIRDLLDVSKTNLAVHEDKNRVPFVKGCTERFVSSPDEVMDVIDEGKANRHVAVTNMNEHSSRSHSIFLINIKQENVETELKLSGKLYLVDLAGSEKVSKTGAEGSVLDEAKNINKSLSALGNVIAALSEGTKTHVPYRDSKMTRILQDSLGGNCRTTIIICCSPSVYNEAETKSTLMFGQRAKTIKNTVSVNLELTAEEWKKKYEKEKDKNRSLNIVIQKLENELKRWRKGDVVPVEEQLSSRNKKSSSSETAAVIDSSAPPPVPLMDEEKTQYETLITDLYHQLDDKVSPPCTSSHPSALFESLLASGRQDYERVQEELSRLHRDSDSAKEEVKEVLQALEELAVNYDHKSQEVETKNRCNEQLNEELAHKTVRLEAVQREFSTLQEVSSHQKKRSVEIISLLLRDLSDIGSVLSTTELKTSGVMEEEFTTARLYISKLKSEVKSLVTRSKQLDTNLTENICRMEANETELNSCQLLVSQLQAKISSLTDDLQKLEQKKRKLEESQDALMEEIAKLHAQDQMHEVTVMDKEKEHMSRLKDAVEMKRTLEEQMENHREVHSKQLSRLRDEIEHKQRHVDQLKDVNQALQLENRKLQSDFDRLKAEDQNKDQKLQKLVFLNEKREQAKEDLKGLEETVAKELQTLNNLRKVFIQDLGTRVTNSAENDCDEAGGSLAQRQRIIFLENNLEQLSKVHKQLVRDNADLRCELPKLEKRLRATAERVKALEAALRDAKESAMRDRKRYQQEVDRIKEAVRSKNVSRRGHSAQIAKPIRAGHQHHQPPSSSPSIRPAVRGGGLASSPRHHSPRQKPPQQPQQTQQQQPHQSQSK</sequence>
<evidence type="ECO:0000256" key="10">
    <source>
        <dbReference type="RuleBase" id="RU000394"/>
    </source>
</evidence>
<dbReference type="GeneTree" id="ENSGT00940000154801"/>
<dbReference type="GO" id="GO:0005874">
    <property type="term" value="C:microtubule"/>
    <property type="evidence" value="ECO:0007669"/>
    <property type="project" value="UniProtKB-KW"/>
</dbReference>
<keyword evidence="7 9" id="KW-0505">Motor protein</keyword>
<evidence type="ECO:0000256" key="5">
    <source>
        <dbReference type="ARBA" id="ARBA00022840"/>
    </source>
</evidence>
<dbReference type="AlphaFoldDB" id="A0A8C9XJE3"/>
<proteinExistence type="inferred from homology"/>
<reference evidence="14" key="1">
    <citation type="submission" date="2025-08" db="UniProtKB">
        <authorList>
            <consortium name="Ensembl"/>
        </authorList>
    </citation>
    <scope>IDENTIFICATION</scope>
</reference>
<evidence type="ECO:0000256" key="4">
    <source>
        <dbReference type="ARBA" id="ARBA00022741"/>
    </source>
</evidence>
<dbReference type="InterPro" id="IPR059182">
    <property type="entry name" value="Khc_C"/>
</dbReference>
<dbReference type="GO" id="GO:0008017">
    <property type="term" value="F:microtubule binding"/>
    <property type="evidence" value="ECO:0007669"/>
    <property type="project" value="InterPro"/>
</dbReference>
<dbReference type="GO" id="GO:0007292">
    <property type="term" value="P:female gamete generation"/>
    <property type="evidence" value="ECO:0007669"/>
    <property type="project" value="UniProtKB-ARBA"/>
</dbReference>
<dbReference type="PROSITE" id="PS00411">
    <property type="entry name" value="KINESIN_MOTOR_1"/>
    <property type="match status" value="1"/>
</dbReference>
<feature type="binding site" evidence="9">
    <location>
        <begin position="87"/>
        <end position="94"/>
    </location>
    <ligand>
        <name>ATP</name>
        <dbReference type="ChEBI" id="CHEBI:30616"/>
    </ligand>
</feature>
<dbReference type="GO" id="GO:0003777">
    <property type="term" value="F:microtubule motor activity"/>
    <property type="evidence" value="ECO:0007669"/>
    <property type="project" value="InterPro"/>
</dbReference>
<keyword evidence="15" id="KW-1185">Reference proteome</keyword>
<dbReference type="GO" id="GO:0007097">
    <property type="term" value="P:nuclear migration"/>
    <property type="evidence" value="ECO:0007669"/>
    <property type="project" value="UniProtKB-ARBA"/>
</dbReference>
<protein>
    <recommendedName>
        <fullName evidence="10">Kinesin-like protein</fullName>
    </recommendedName>
</protein>
<evidence type="ECO:0000256" key="11">
    <source>
        <dbReference type="SAM" id="Coils"/>
    </source>
</evidence>
<gene>
    <name evidence="14" type="primary">LOC116064169</name>
</gene>
<evidence type="ECO:0000256" key="2">
    <source>
        <dbReference type="ARBA" id="ARBA00022490"/>
    </source>
</evidence>